<proteinExistence type="predicted"/>
<dbReference type="EMBL" id="SSDS01000017">
    <property type="protein sequence ID" value="TXG78393.1"/>
    <property type="molecule type" value="Genomic_DNA"/>
</dbReference>
<dbReference type="AlphaFoldDB" id="A0A5C7JAE4"/>
<protein>
    <submittedName>
        <fullName evidence="1">Uncharacterized protein</fullName>
    </submittedName>
</protein>
<evidence type="ECO:0000313" key="2">
    <source>
        <dbReference type="Proteomes" id="UP000321026"/>
    </source>
</evidence>
<reference evidence="1 2" key="1">
    <citation type="submission" date="2018-09" db="EMBL/GenBank/DDBJ databases">
        <title>Metagenome Assembled Genomes from an Advanced Water Purification Facility.</title>
        <authorList>
            <person name="Stamps B.W."/>
            <person name="Spear J.R."/>
        </authorList>
    </citation>
    <scope>NUCLEOTIDE SEQUENCE [LARGE SCALE GENOMIC DNA]</scope>
    <source>
        <strain evidence="1">Bin_63_2</strain>
    </source>
</reference>
<comment type="caution">
    <text evidence="1">The sequence shown here is derived from an EMBL/GenBank/DDBJ whole genome shotgun (WGS) entry which is preliminary data.</text>
</comment>
<sequence>MPFEKGKPKTGGKKKGVPNKVTTDFKQALNNLLEYCAPEMVGWIKQVAKDDPNKALEHMSKLAEYIYPKLARTENKTTLDGEIIQKIERVIVRPANTNT</sequence>
<dbReference type="Proteomes" id="UP000321026">
    <property type="component" value="Unassembled WGS sequence"/>
</dbReference>
<organism evidence="1 2">
    <name type="scientific">Candidatus Dojkabacteria bacterium</name>
    <dbReference type="NCBI Taxonomy" id="2099670"/>
    <lineage>
        <taxon>Bacteria</taxon>
        <taxon>Candidatus Dojkabacteria</taxon>
    </lineage>
</organism>
<gene>
    <name evidence="1" type="ORF">E6Q11_01090</name>
</gene>
<accession>A0A5C7JAE4</accession>
<evidence type="ECO:0000313" key="1">
    <source>
        <dbReference type="EMBL" id="TXG78393.1"/>
    </source>
</evidence>
<name>A0A5C7JAE4_9BACT</name>